<dbReference type="Proteomes" id="UP000050761">
    <property type="component" value="Unassembled WGS sequence"/>
</dbReference>
<protein>
    <submittedName>
        <fullName evidence="2 4">Uncharacterized protein</fullName>
    </submittedName>
</protein>
<gene>
    <name evidence="2" type="ORF">HPBE_LOCUS25324</name>
</gene>
<evidence type="ECO:0000313" key="2">
    <source>
        <dbReference type="EMBL" id="VDP50547.1"/>
    </source>
</evidence>
<sequence length="110" mass="12197">MFRWRLARSPNCLLRHTGAVASPHAPLNASVLRDRQKNDGIFDRDEFGDGSMTLLYGKNAESSAADTLVRRHADPLKPIEVCGCRREAPTLSESSSNQSSRNSITLWTVL</sequence>
<keyword evidence="3" id="KW-1185">Reference proteome</keyword>
<dbReference type="AlphaFoldDB" id="A0A183GRK5"/>
<accession>A0A183GRK5</accession>
<accession>A0A3P8DGE0</accession>
<organism evidence="3 4">
    <name type="scientific">Heligmosomoides polygyrus</name>
    <name type="common">Parasitic roundworm</name>
    <dbReference type="NCBI Taxonomy" id="6339"/>
    <lineage>
        <taxon>Eukaryota</taxon>
        <taxon>Metazoa</taxon>
        <taxon>Ecdysozoa</taxon>
        <taxon>Nematoda</taxon>
        <taxon>Chromadorea</taxon>
        <taxon>Rhabditida</taxon>
        <taxon>Rhabditina</taxon>
        <taxon>Rhabditomorpha</taxon>
        <taxon>Strongyloidea</taxon>
        <taxon>Heligmosomidae</taxon>
        <taxon>Heligmosomoides</taxon>
    </lineage>
</organism>
<evidence type="ECO:0000313" key="4">
    <source>
        <dbReference type="WBParaSite" id="HPBE_0002532501-mRNA-1"/>
    </source>
</evidence>
<name>A0A183GRK5_HELPZ</name>
<evidence type="ECO:0000313" key="3">
    <source>
        <dbReference type="Proteomes" id="UP000050761"/>
    </source>
</evidence>
<feature type="region of interest" description="Disordered" evidence="1">
    <location>
        <begin position="88"/>
        <end position="110"/>
    </location>
</feature>
<reference evidence="2 3" key="1">
    <citation type="submission" date="2018-11" db="EMBL/GenBank/DDBJ databases">
        <authorList>
            <consortium name="Pathogen Informatics"/>
        </authorList>
    </citation>
    <scope>NUCLEOTIDE SEQUENCE [LARGE SCALE GENOMIC DNA]</scope>
</reference>
<dbReference type="EMBL" id="UZAH01037727">
    <property type="protein sequence ID" value="VDP50547.1"/>
    <property type="molecule type" value="Genomic_DNA"/>
</dbReference>
<feature type="compositionally biased region" description="Low complexity" evidence="1">
    <location>
        <begin position="92"/>
        <end position="103"/>
    </location>
</feature>
<reference evidence="4" key="2">
    <citation type="submission" date="2019-09" db="UniProtKB">
        <authorList>
            <consortium name="WormBaseParasite"/>
        </authorList>
    </citation>
    <scope>IDENTIFICATION</scope>
</reference>
<dbReference type="WBParaSite" id="HPBE_0002532501-mRNA-1">
    <property type="protein sequence ID" value="HPBE_0002532501-mRNA-1"/>
    <property type="gene ID" value="HPBE_0002532501"/>
</dbReference>
<proteinExistence type="predicted"/>
<evidence type="ECO:0000256" key="1">
    <source>
        <dbReference type="SAM" id="MobiDB-lite"/>
    </source>
</evidence>